<sequence length="381" mass="41696">MSSRPSILAISFSDFSSDARVLRQLEVLSEFGDVTTVGYGPKPEKAIEHLEISGNRPSLPQTIPGVVKLAMRLHKGAELTAPAEVSALALIKDRSFDLVVANEARALPLAHAVKGSAPVWGDMHEWAPEERTHVLSWKLLVAPYMRHICERYLPMTDAVSTVNASIARLYDKQFGTMARVVRNARPFENLTPSPLEGDRVRLVHSGAAVPGRDIESLISATLQLDPRFTLDLYLIKGRDGGEYWRSLRALAQDSARINFHEAVPPAELPKVLNAFDVGVFNLPPRTTNHRLMLPNKLFDFVQARLAVVFSPSVETDAVISAHSLGAVTGGFSTDDLVATLRALSSEEIAGYKQNSHRAAIELSAESDVETERAIIARLLGL</sequence>
<gene>
    <name evidence="1" type="ORF">ATJ78_2871</name>
</gene>
<evidence type="ECO:0000313" key="1">
    <source>
        <dbReference type="EMBL" id="PFG31889.1"/>
    </source>
</evidence>
<dbReference type="EMBL" id="PDJE01000001">
    <property type="protein sequence ID" value="PFG31889.1"/>
    <property type="molecule type" value="Genomic_DNA"/>
</dbReference>
<evidence type="ECO:0008006" key="3">
    <source>
        <dbReference type="Google" id="ProtNLM"/>
    </source>
</evidence>
<keyword evidence="2" id="KW-1185">Reference proteome</keyword>
<dbReference type="Gene3D" id="3.40.50.2000">
    <property type="entry name" value="Glycogen Phosphorylase B"/>
    <property type="match status" value="2"/>
</dbReference>
<comment type="caution">
    <text evidence="1">The sequence shown here is derived from an EMBL/GenBank/DDBJ whole genome shotgun (WGS) entry which is preliminary data.</text>
</comment>
<evidence type="ECO:0000313" key="2">
    <source>
        <dbReference type="Proteomes" id="UP000221369"/>
    </source>
</evidence>
<organism evidence="1 2">
    <name type="scientific">Paramicrobacterium agarici</name>
    <dbReference type="NCBI Taxonomy" id="630514"/>
    <lineage>
        <taxon>Bacteria</taxon>
        <taxon>Bacillati</taxon>
        <taxon>Actinomycetota</taxon>
        <taxon>Actinomycetes</taxon>
        <taxon>Micrococcales</taxon>
        <taxon>Microbacteriaceae</taxon>
        <taxon>Paramicrobacterium</taxon>
    </lineage>
</organism>
<name>A0A2A9E120_9MICO</name>
<accession>A0A2A9E120</accession>
<reference evidence="1 2" key="1">
    <citation type="submission" date="2017-10" db="EMBL/GenBank/DDBJ databases">
        <title>Sequencing the genomes of 1000 actinobacteria strains.</title>
        <authorList>
            <person name="Klenk H.-P."/>
        </authorList>
    </citation>
    <scope>NUCLEOTIDE SEQUENCE [LARGE SCALE GENOMIC DNA]</scope>
    <source>
        <strain evidence="1 2">DSM 21798</strain>
    </source>
</reference>
<proteinExistence type="predicted"/>
<dbReference type="AlphaFoldDB" id="A0A2A9E120"/>
<dbReference type="Proteomes" id="UP000221369">
    <property type="component" value="Unassembled WGS sequence"/>
</dbReference>
<protein>
    <recommendedName>
        <fullName evidence="3">D-inositol 3-phosphate glycosyltransferase</fullName>
    </recommendedName>
</protein>
<dbReference type="SUPFAM" id="SSF53756">
    <property type="entry name" value="UDP-Glycosyltransferase/glycogen phosphorylase"/>
    <property type="match status" value="1"/>
</dbReference>